<dbReference type="SUPFAM" id="SSF53756">
    <property type="entry name" value="UDP-Glycosyltransferase/glycogen phosphorylase"/>
    <property type="match status" value="1"/>
</dbReference>
<keyword evidence="1 3" id="KW-0808">Transferase</keyword>
<dbReference type="EMBL" id="CP137642">
    <property type="protein sequence ID" value="WOX56771.1"/>
    <property type="molecule type" value="Genomic_DNA"/>
</dbReference>
<keyword evidence="3" id="KW-0328">Glycosyltransferase</keyword>
<dbReference type="GeneID" id="85732580"/>
<evidence type="ECO:0000256" key="1">
    <source>
        <dbReference type="ARBA" id="ARBA00022679"/>
    </source>
</evidence>
<dbReference type="GO" id="GO:0016757">
    <property type="term" value="F:glycosyltransferase activity"/>
    <property type="evidence" value="ECO:0007669"/>
    <property type="project" value="UniProtKB-KW"/>
</dbReference>
<reference evidence="3 4" key="1">
    <citation type="submission" date="2023-10" db="EMBL/GenBank/DDBJ databases">
        <title>The complete genome sequence of Methanoculleus receptaculi DSM 18860.</title>
        <authorList>
            <person name="Lai S.-J."/>
            <person name="You Y.-T."/>
            <person name="Chen S.-C."/>
        </authorList>
    </citation>
    <scope>NUCLEOTIDE SEQUENCE [LARGE SCALE GENOMIC DNA]</scope>
    <source>
        <strain evidence="3 4">DSM 18860</strain>
    </source>
</reference>
<accession>A0AAX4FS55</accession>
<protein>
    <submittedName>
        <fullName evidence="3">Glycosyltransferase family 4 protein</fullName>
        <ecNumber evidence="3">2.4.-.-</ecNumber>
    </submittedName>
</protein>
<keyword evidence="4" id="KW-1185">Reference proteome</keyword>
<proteinExistence type="predicted"/>
<evidence type="ECO:0000313" key="4">
    <source>
        <dbReference type="Proteomes" id="UP001305652"/>
    </source>
</evidence>
<dbReference type="InterPro" id="IPR001296">
    <property type="entry name" value="Glyco_trans_1"/>
</dbReference>
<gene>
    <name evidence="3" type="ORF">R6Y96_05445</name>
</gene>
<dbReference type="EC" id="2.4.-.-" evidence="3"/>
<feature type="domain" description="Glycosyl transferase family 1" evidence="2">
    <location>
        <begin position="149"/>
        <end position="292"/>
    </location>
</feature>
<dbReference type="KEGG" id="mrc:R6Y96_05445"/>
<dbReference type="Gene3D" id="3.40.50.2000">
    <property type="entry name" value="Glycogen Phosphorylase B"/>
    <property type="match status" value="2"/>
</dbReference>
<dbReference type="RefSeq" id="WP_318620178.1">
    <property type="nucleotide sequence ID" value="NZ_CP137642.1"/>
</dbReference>
<dbReference type="PANTHER" id="PTHR46401:SF2">
    <property type="entry name" value="GLYCOSYLTRANSFERASE WBBK-RELATED"/>
    <property type="match status" value="1"/>
</dbReference>
<dbReference type="CDD" id="cd03801">
    <property type="entry name" value="GT4_PimA-like"/>
    <property type="match status" value="1"/>
</dbReference>
<evidence type="ECO:0000313" key="3">
    <source>
        <dbReference type="EMBL" id="WOX56771.1"/>
    </source>
</evidence>
<organism evidence="3 4">
    <name type="scientific">Methanoculleus receptaculi</name>
    <dbReference type="NCBI Taxonomy" id="394967"/>
    <lineage>
        <taxon>Archaea</taxon>
        <taxon>Methanobacteriati</taxon>
        <taxon>Methanobacteriota</taxon>
        <taxon>Stenosarchaea group</taxon>
        <taxon>Methanomicrobia</taxon>
        <taxon>Methanomicrobiales</taxon>
        <taxon>Methanomicrobiaceae</taxon>
        <taxon>Methanoculleus</taxon>
    </lineage>
</organism>
<dbReference type="AlphaFoldDB" id="A0AAX4FS55"/>
<evidence type="ECO:0000259" key="2">
    <source>
        <dbReference type="Pfam" id="PF00534"/>
    </source>
</evidence>
<dbReference type="Proteomes" id="UP001305652">
    <property type="component" value="Chromosome"/>
</dbReference>
<dbReference type="Pfam" id="PF00534">
    <property type="entry name" value="Glycos_transf_1"/>
    <property type="match status" value="1"/>
</dbReference>
<sequence length="319" mass="36835">MLDEDIKEKSVFFGNSESVFTSLIEGIDYRLLQAIDEFINHERPDAIYMHNIHPLNYRIAKFAKAHDITFIQHIHEPFVENKSVYGGIYKYFLNIFEYLQGKLLNLTDVAVVSSNIAANLFKRRYPNYSGKLIKVPLMYEDLGKDNVPPESRRYITFIGPPIPAKGPEIFLKIVEYSNNHALPLQYLLISRYPLEDHFCDIPNLTLYHKDQISDPEMAKLLHQSLMTITPYKTARQSSVVLTSYMCGTPVLSSDIDGLRESIHHLKTGYLVDLHAPVESWVGGIEYICDNNEVLSKNCRTEFVTNYSEINWQQYLSQIM</sequence>
<dbReference type="PANTHER" id="PTHR46401">
    <property type="entry name" value="GLYCOSYLTRANSFERASE WBBK-RELATED"/>
    <property type="match status" value="1"/>
</dbReference>
<name>A0AAX4FS55_9EURY</name>